<dbReference type="Pfam" id="PF01488">
    <property type="entry name" value="Shikimate_DH"/>
    <property type="match status" value="1"/>
</dbReference>
<dbReference type="GO" id="GO:0009423">
    <property type="term" value="P:chorismate biosynthetic process"/>
    <property type="evidence" value="ECO:0007669"/>
    <property type="project" value="TreeGrafter"/>
</dbReference>
<gene>
    <name evidence="4" type="ORF">CTAYLR_000692</name>
</gene>
<evidence type="ECO:0000259" key="2">
    <source>
        <dbReference type="Pfam" id="PF01488"/>
    </source>
</evidence>
<sequence length="293" mass="31539">MASPPRVCGLLVASGVVAFFFLIRRRRRDDGISPRARVVAIIGDPVGVTRTSLVFPRYTPKAVLIPLDVPASKLATTLRGLFGARNFDGLVVTKPHKENVVALCDRLSSVARSVGAVNCVRRCRDGLLYGANFDGAGFVEGLRKRYPAFLDAPRTCLLVGAGGAARAIARELVATGHRVRVTNRTLARATDLAAAIPGVEVATTLEPGYDLVVQCTSLGHSPDDPLPIDPSILVPPTLCAEIIMNPPQTRFLEAARNRGCRCHAGRHMLDAQLQLLATFLATTDDHVFNRLFT</sequence>
<reference evidence="4" key="1">
    <citation type="submission" date="2023-01" db="EMBL/GenBank/DDBJ databases">
        <title>Metagenome sequencing of chrysophaentin producing Chrysophaeum taylorii.</title>
        <authorList>
            <person name="Davison J."/>
            <person name="Bewley C."/>
        </authorList>
    </citation>
    <scope>NUCLEOTIDE SEQUENCE</scope>
    <source>
        <strain evidence="4">NIES-1699</strain>
    </source>
</reference>
<dbReference type="SUPFAM" id="SSF53223">
    <property type="entry name" value="Aminoacid dehydrogenase-like, N-terminal domain"/>
    <property type="match status" value="1"/>
</dbReference>
<dbReference type="GO" id="GO:0004764">
    <property type="term" value="F:shikimate 3-dehydrogenase (NADP+) activity"/>
    <property type="evidence" value="ECO:0007669"/>
    <property type="project" value="InterPro"/>
</dbReference>
<dbReference type="InterPro" id="IPR006151">
    <property type="entry name" value="Shikm_DH/Glu-tRNA_Rdtase"/>
</dbReference>
<dbReference type="InterPro" id="IPR046346">
    <property type="entry name" value="Aminoacid_DH-like_N_sf"/>
</dbReference>
<evidence type="ECO:0000313" key="5">
    <source>
        <dbReference type="Proteomes" id="UP001230188"/>
    </source>
</evidence>
<evidence type="ECO:0008006" key="6">
    <source>
        <dbReference type="Google" id="ProtNLM"/>
    </source>
</evidence>
<dbReference type="SUPFAM" id="SSF51735">
    <property type="entry name" value="NAD(P)-binding Rossmann-fold domains"/>
    <property type="match status" value="1"/>
</dbReference>
<comment type="caution">
    <text evidence="4">The sequence shown here is derived from an EMBL/GenBank/DDBJ whole genome shotgun (WGS) entry which is preliminary data.</text>
</comment>
<dbReference type="InterPro" id="IPR013708">
    <property type="entry name" value="Shikimate_DH-bd_N"/>
</dbReference>
<accession>A0AAD7XJ83</accession>
<feature type="domain" description="Quinate/shikimate 5-dehydrogenase/glutamyl-tRNA reductase" evidence="2">
    <location>
        <begin position="155"/>
        <end position="202"/>
    </location>
</feature>
<proteinExistence type="predicted"/>
<dbReference type="InterPro" id="IPR036291">
    <property type="entry name" value="NAD(P)-bd_dom_sf"/>
</dbReference>
<dbReference type="Gene3D" id="3.40.50.720">
    <property type="entry name" value="NAD(P)-binding Rossmann-like Domain"/>
    <property type="match status" value="1"/>
</dbReference>
<dbReference type="EMBL" id="JAQMWT010000524">
    <property type="protein sequence ID" value="KAJ8600361.1"/>
    <property type="molecule type" value="Genomic_DNA"/>
</dbReference>
<keyword evidence="5" id="KW-1185">Reference proteome</keyword>
<evidence type="ECO:0000256" key="1">
    <source>
        <dbReference type="SAM" id="Phobius"/>
    </source>
</evidence>
<dbReference type="InterPro" id="IPR022893">
    <property type="entry name" value="Shikimate_DH_fam"/>
</dbReference>
<dbReference type="Proteomes" id="UP001230188">
    <property type="component" value="Unassembled WGS sequence"/>
</dbReference>
<feature type="domain" description="Shikimate dehydrogenase substrate binding N-terminal" evidence="3">
    <location>
        <begin position="61"/>
        <end position="120"/>
    </location>
</feature>
<evidence type="ECO:0000259" key="3">
    <source>
        <dbReference type="Pfam" id="PF08501"/>
    </source>
</evidence>
<organism evidence="4 5">
    <name type="scientific">Chrysophaeum taylorii</name>
    <dbReference type="NCBI Taxonomy" id="2483200"/>
    <lineage>
        <taxon>Eukaryota</taxon>
        <taxon>Sar</taxon>
        <taxon>Stramenopiles</taxon>
        <taxon>Ochrophyta</taxon>
        <taxon>Pelagophyceae</taxon>
        <taxon>Pelagomonadales</taxon>
        <taxon>Pelagomonadaceae</taxon>
        <taxon>Chrysophaeum</taxon>
    </lineage>
</organism>
<dbReference type="GO" id="GO:0019632">
    <property type="term" value="P:shikimate metabolic process"/>
    <property type="evidence" value="ECO:0007669"/>
    <property type="project" value="TreeGrafter"/>
</dbReference>
<dbReference type="PANTHER" id="PTHR21089:SF1">
    <property type="entry name" value="BIFUNCTIONAL 3-DEHYDROQUINATE DEHYDRATASE_SHIKIMATE DEHYDROGENASE, CHLOROPLASTIC"/>
    <property type="match status" value="1"/>
</dbReference>
<protein>
    <recommendedName>
        <fullName evidence="6">Shikimate dehydrogenase</fullName>
    </recommendedName>
</protein>
<dbReference type="AlphaFoldDB" id="A0AAD7XJ83"/>
<dbReference type="PANTHER" id="PTHR21089">
    <property type="entry name" value="SHIKIMATE DEHYDROGENASE"/>
    <property type="match status" value="1"/>
</dbReference>
<dbReference type="Gene3D" id="3.40.50.10860">
    <property type="entry name" value="Leucine Dehydrogenase, chain A, domain 1"/>
    <property type="match status" value="1"/>
</dbReference>
<keyword evidence="1" id="KW-0472">Membrane</keyword>
<evidence type="ECO:0000313" key="4">
    <source>
        <dbReference type="EMBL" id="KAJ8600361.1"/>
    </source>
</evidence>
<keyword evidence="1" id="KW-0812">Transmembrane</keyword>
<name>A0AAD7XJ83_9STRA</name>
<keyword evidence="1" id="KW-1133">Transmembrane helix</keyword>
<dbReference type="Pfam" id="PF08501">
    <property type="entry name" value="Shikimate_dh_N"/>
    <property type="match status" value="1"/>
</dbReference>
<feature type="transmembrane region" description="Helical" evidence="1">
    <location>
        <begin position="6"/>
        <end position="23"/>
    </location>
</feature>